<dbReference type="EMBL" id="QMAU01000012">
    <property type="protein sequence ID" value="RXI58652.1"/>
    <property type="molecule type" value="Genomic_DNA"/>
</dbReference>
<evidence type="ECO:0000259" key="9">
    <source>
        <dbReference type="PROSITE" id="PS50929"/>
    </source>
</evidence>
<keyword evidence="6 7" id="KW-0472">Membrane</keyword>
<dbReference type="InterPro" id="IPR027417">
    <property type="entry name" value="P-loop_NTPase"/>
</dbReference>
<feature type="transmembrane region" description="Helical" evidence="7">
    <location>
        <begin position="287"/>
        <end position="314"/>
    </location>
</feature>
<protein>
    <submittedName>
        <fullName evidence="10">Multidrug ABC transporter ATP-binding protein</fullName>
    </submittedName>
</protein>
<dbReference type="Proteomes" id="UP000290273">
    <property type="component" value="Unassembled WGS sequence"/>
</dbReference>
<evidence type="ECO:0000256" key="7">
    <source>
        <dbReference type="SAM" id="Phobius"/>
    </source>
</evidence>
<dbReference type="CDD" id="cd18547">
    <property type="entry name" value="ABC_6TM_Tm288_like"/>
    <property type="match status" value="1"/>
</dbReference>
<feature type="transmembrane region" description="Helical" evidence="7">
    <location>
        <begin position="193"/>
        <end position="212"/>
    </location>
</feature>
<evidence type="ECO:0000256" key="2">
    <source>
        <dbReference type="ARBA" id="ARBA00022692"/>
    </source>
</evidence>
<sequence length="608" mass="68750">MMYIKKFTFLKVERRRKMSKRKNAFRSVKKAKNTKGTVKRIWEYLKKENKKALWTVVFLVLVTSVLGILGPYFIGVAIDKYIAVKDVQGTIKIIAILAVIYILTSIFTWIQTYIMVIVSQRTIKEIRGELFSKLQKLSLKFFDNNAHGDIMSRATNDIDNLNNVLTQGVIEILTSIITIVGVIIAMFLLNPIIALATLIIIPIMFFITKYLGKLTKKSFVERQQSLGDLNGLIEETIGGQDIITLFNREEHVFNKFEEKNNMLRGKTTKAEILSGVMRPLMNFINNLGFALVVAVGGILTLKGMATIGIIASFVNYSRQFSRPLNQLASLYNTIQSAIAGGERVFEIIDEVPDIEDKDSTIEIESLKGEVDFTNVNFEYKEDTPILKNINFQCNSGETIALVGPTGSGKTTIINLLTRFYDINDGDIKIDNLDIKEYNIKSLRNRVGVVLQDTYLFSGTIKDNIRYGRLDATDEEIVEAAKLANAHSFIKHLPQKYDTIVTSQGENLSHGQRQLLSIARVILSNPDILILDEATSNIDTRTELQIQKGLKNLMKGRTSFVIAHRLKTIEEADKILVIKNGEIIERGNHETLMQDQGFYHNLYVSQFKI</sequence>
<keyword evidence="3" id="KW-0547">Nucleotide-binding</keyword>
<evidence type="ECO:0000313" key="11">
    <source>
        <dbReference type="Proteomes" id="UP000290273"/>
    </source>
</evidence>
<dbReference type="InterPro" id="IPR003439">
    <property type="entry name" value="ABC_transporter-like_ATP-bd"/>
</dbReference>
<reference evidence="10 11" key="1">
    <citation type="submission" date="2018-06" db="EMBL/GenBank/DDBJ databases">
        <title>Genome conservation of Clostridium tetani.</title>
        <authorList>
            <person name="Bruggemann H."/>
            <person name="Popoff M.R."/>
        </authorList>
    </citation>
    <scope>NUCLEOTIDE SEQUENCE [LARGE SCALE GENOMIC DNA]</scope>
    <source>
        <strain evidence="10 11">63.05</strain>
    </source>
</reference>
<evidence type="ECO:0000259" key="8">
    <source>
        <dbReference type="PROSITE" id="PS50893"/>
    </source>
</evidence>
<dbReference type="SUPFAM" id="SSF52540">
    <property type="entry name" value="P-loop containing nucleoside triphosphate hydrolases"/>
    <property type="match status" value="1"/>
</dbReference>
<comment type="subcellular location">
    <subcellularLocation>
        <location evidence="1">Cell membrane</location>
        <topology evidence="1">Multi-pass membrane protein</topology>
    </subcellularLocation>
</comment>
<dbReference type="GO" id="GO:0005524">
    <property type="term" value="F:ATP binding"/>
    <property type="evidence" value="ECO:0007669"/>
    <property type="project" value="UniProtKB-KW"/>
</dbReference>
<dbReference type="InterPro" id="IPR011527">
    <property type="entry name" value="ABC1_TM_dom"/>
</dbReference>
<feature type="transmembrane region" description="Helical" evidence="7">
    <location>
        <begin position="168"/>
        <end position="187"/>
    </location>
</feature>
<dbReference type="CDD" id="cd03254">
    <property type="entry name" value="ABCC_Glucan_exporter_like"/>
    <property type="match status" value="1"/>
</dbReference>
<gene>
    <name evidence="10" type="ORF">DP131_01840</name>
</gene>
<evidence type="ECO:0000256" key="6">
    <source>
        <dbReference type="ARBA" id="ARBA00023136"/>
    </source>
</evidence>
<dbReference type="Gene3D" id="1.20.1560.10">
    <property type="entry name" value="ABC transporter type 1, transmembrane domain"/>
    <property type="match status" value="1"/>
</dbReference>
<comment type="caution">
    <text evidence="10">The sequence shown here is derived from an EMBL/GenBank/DDBJ whole genome shotgun (WGS) entry which is preliminary data.</text>
</comment>
<dbReference type="Pfam" id="PF00005">
    <property type="entry name" value="ABC_tran"/>
    <property type="match status" value="1"/>
</dbReference>
<name>A0ABY0EWG6_CLOTA</name>
<accession>A0ABY0EWG6</accession>
<evidence type="ECO:0000313" key="10">
    <source>
        <dbReference type="EMBL" id="RXI58652.1"/>
    </source>
</evidence>
<dbReference type="Pfam" id="PF00664">
    <property type="entry name" value="ABC_membrane"/>
    <property type="match status" value="1"/>
</dbReference>
<feature type="domain" description="ABC transporter" evidence="8">
    <location>
        <begin position="370"/>
        <end position="604"/>
    </location>
</feature>
<organism evidence="10 11">
    <name type="scientific">Clostridium tetani</name>
    <dbReference type="NCBI Taxonomy" id="1513"/>
    <lineage>
        <taxon>Bacteria</taxon>
        <taxon>Bacillati</taxon>
        <taxon>Bacillota</taxon>
        <taxon>Clostridia</taxon>
        <taxon>Eubacteriales</taxon>
        <taxon>Clostridiaceae</taxon>
        <taxon>Clostridium</taxon>
    </lineage>
</organism>
<dbReference type="InterPro" id="IPR039421">
    <property type="entry name" value="Type_1_exporter"/>
</dbReference>
<feature type="domain" description="ABC transmembrane type-1" evidence="9">
    <location>
        <begin position="54"/>
        <end position="336"/>
    </location>
</feature>
<evidence type="ECO:0000256" key="5">
    <source>
        <dbReference type="ARBA" id="ARBA00022989"/>
    </source>
</evidence>
<keyword evidence="2 7" id="KW-0812">Transmembrane</keyword>
<dbReference type="PROSITE" id="PS00211">
    <property type="entry name" value="ABC_TRANSPORTER_1"/>
    <property type="match status" value="1"/>
</dbReference>
<evidence type="ECO:0000256" key="3">
    <source>
        <dbReference type="ARBA" id="ARBA00022741"/>
    </source>
</evidence>
<dbReference type="InterPro" id="IPR003593">
    <property type="entry name" value="AAA+_ATPase"/>
</dbReference>
<proteinExistence type="predicted"/>
<dbReference type="InterPro" id="IPR017871">
    <property type="entry name" value="ABC_transporter-like_CS"/>
</dbReference>
<dbReference type="Gene3D" id="3.40.50.300">
    <property type="entry name" value="P-loop containing nucleotide triphosphate hydrolases"/>
    <property type="match status" value="1"/>
</dbReference>
<dbReference type="PROSITE" id="PS50893">
    <property type="entry name" value="ABC_TRANSPORTER_2"/>
    <property type="match status" value="1"/>
</dbReference>
<dbReference type="PANTHER" id="PTHR43394:SF1">
    <property type="entry name" value="ATP-BINDING CASSETTE SUB-FAMILY B MEMBER 10, MITOCHONDRIAL"/>
    <property type="match status" value="1"/>
</dbReference>
<evidence type="ECO:0000256" key="4">
    <source>
        <dbReference type="ARBA" id="ARBA00022840"/>
    </source>
</evidence>
<keyword evidence="4 10" id="KW-0067">ATP-binding</keyword>
<dbReference type="PANTHER" id="PTHR43394">
    <property type="entry name" value="ATP-DEPENDENT PERMEASE MDL1, MITOCHONDRIAL"/>
    <property type="match status" value="1"/>
</dbReference>
<dbReference type="SMART" id="SM00382">
    <property type="entry name" value="AAA"/>
    <property type="match status" value="1"/>
</dbReference>
<dbReference type="SUPFAM" id="SSF90123">
    <property type="entry name" value="ABC transporter transmembrane region"/>
    <property type="match status" value="1"/>
</dbReference>
<keyword evidence="5 7" id="KW-1133">Transmembrane helix</keyword>
<evidence type="ECO:0000256" key="1">
    <source>
        <dbReference type="ARBA" id="ARBA00004651"/>
    </source>
</evidence>
<feature type="transmembrane region" description="Helical" evidence="7">
    <location>
        <begin position="91"/>
        <end position="118"/>
    </location>
</feature>
<dbReference type="InterPro" id="IPR036640">
    <property type="entry name" value="ABC1_TM_sf"/>
</dbReference>
<dbReference type="PROSITE" id="PS50929">
    <property type="entry name" value="ABC_TM1F"/>
    <property type="match status" value="1"/>
</dbReference>